<protein>
    <recommendedName>
        <fullName evidence="2">protein-tyrosine-phosphatase</fullName>
        <ecNumber evidence="2">3.1.3.48</ecNumber>
    </recommendedName>
</protein>
<keyword evidence="4" id="KW-0904">Protein phosphatase</keyword>
<organism evidence="8">
    <name type="scientific">Timspurckia oligopyrenoides</name>
    <dbReference type="NCBI Taxonomy" id="708627"/>
    <lineage>
        <taxon>Eukaryota</taxon>
        <taxon>Rhodophyta</taxon>
        <taxon>Bangiophyceae</taxon>
        <taxon>Porphyridiales</taxon>
        <taxon>Porphyridiaceae</taxon>
        <taxon>Timspurckia</taxon>
    </lineage>
</organism>
<dbReference type="InterPro" id="IPR000387">
    <property type="entry name" value="Tyr_Pase_dom"/>
</dbReference>
<evidence type="ECO:0000259" key="5">
    <source>
        <dbReference type="PROSITE" id="PS50054"/>
    </source>
</evidence>
<feature type="domain" description="Tyrosine specific protein phosphatases" evidence="6">
    <location>
        <begin position="340"/>
        <end position="392"/>
    </location>
</feature>
<evidence type="ECO:0000256" key="4">
    <source>
        <dbReference type="ARBA" id="ARBA00022912"/>
    </source>
</evidence>
<dbReference type="EC" id="3.1.3.48" evidence="2"/>
<proteinExistence type="inferred from homology"/>
<dbReference type="SMART" id="SM00195">
    <property type="entry name" value="DSPc"/>
    <property type="match status" value="1"/>
</dbReference>
<dbReference type="InterPro" id="IPR020422">
    <property type="entry name" value="TYR_PHOSPHATASE_DUAL_dom"/>
</dbReference>
<evidence type="ECO:0000259" key="7">
    <source>
        <dbReference type="PROSITE" id="PS50206"/>
    </source>
</evidence>
<dbReference type="PROSITE" id="PS50206">
    <property type="entry name" value="RHODANESE_3"/>
    <property type="match status" value="1"/>
</dbReference>
<evidence type="ECO:0000313" key="8">
    <source>
        <dbReference type="EMBL" id="CAD8816627.1"/>
    </source>
</evidence>
<dbReference type="InterPro" id="IPR000340">
    <property type="entry name" value="Dual-sp_phosphatase_cat-dom"/>
</dbReference>
<sequence length="420" mass="48115">MRQAQTSIDEYGSCLYFQDDFARSHHRDFSMGYLNKTHCSQKADHCETDIVKVQRETTDDSRNFASIDTFDCRSKSEIWNVSGLASSVSSLSHAYDEISGISPNKLHEIMCSAPEEILILDTRSLLLHQVEHVRNAVCISRFMSDAHSSWDESQDDFHWLALAEVANHFRFITSIIVYDHAALGVSATYSIGMRFASALRLHFHVDKPVHLLEGGFSKYSVFFPADCVSTELVFSEHTSLRNLLKKKLGSKMYRQIAETQLSIYGRTAAFPPSQILPYLFLGCQADASELEVIQKLKITHILVVGEELRPYFPNHGITYMKINIRDSSDEPIQDHFPSACRFLDSVRQRSDECRVLVHCLYGESRSATILIAYLVYLNYTLREAFELVRERRRITSPNAGFRESLRQFEMKHFGAMQDHL</sequence>
<accession>A0A7S0ZBF6</accession>
<dbReference type="EMBL" id="HBFP01001396">
    <property type="protein sequence ID" value="CAD8816627.1"/>
    <property type="molecule type" value="Transcribed_RNA"/>
</dbReference>
<name>A0A7S0ZBF6_9RHOD</name>
<dbReference type="GO" id="GO:0043409">
    <property type="term" value="P:negative regulation of MAPK cascade"/>
    <property type="evidence" value="ECO:0007669"/>
    <property type="project" value="TreeGrafter"/>
</dbReference>
<evidence type="ECO:0000259" key="6">
    <source>
        <dbReference type="PROSITE" id="PS50056"/>
    </source>
</evidence>
<feature type="domain" description="Rhodanese" evidence="7">
    <location>
        <begin position="113"/>
        <end position="228"/>
    </location>
</feature>
<dbReference type="PROSITE" id="PS50056">
    <property type="entry name" value="TYR_PHOSPHATASE_2"/>
    <property type="match status" value="1"/>
</dbReference>
<dbReference type="SUPFAM" id="SSF52821">
    <property type="entry name" value="Rhodanese/Cell cycle control phosphatase"/>
    <property type="match status" value="1"/>
</dbReference>
<dbReference type="Pfam" id="PF00782">
    <property type="entry name" value="DSPc"/>
    <property type="match status" value="1"/>
</dbReference>
<dbReference type="SUPFAM" id="SSF52799">
    <property type="entry name" value="(Phosphotyrosine protein) phosphatases II"/>
    <property type="match status" value="1"/>
</dbReference>
<dbReference type="CDD" id="cd14498">
    <property type="entry name" value="DSP"/>
    <property type="match status" value="1"/>
</dbReference>
<dbReference type="Gene3D" id="3.40.250.10">
    <property type="entry name" value="Rhodanese-like domain"/>
    <property type="match status" value="1"/>
</dbReference>
<dbReference type="PANTHER" id="PTHR10159">
    <property type="entry name" value="DUAL SPECIFICITY PROTEIN PHOSPHATASE"/>
    <property type="match status" value="1"/>
</dbReference>
<comment type="similarity">
    <text evidence="1">Belongs to the protein-tyrosine phosphatase family. Non-receptor class dual specificity subfamily.</text>
</comment>
<dbReference type="InterPro" id="IPR029021">
    <property type="entry name" value="Prot-tyrosine_phosphatase-like"/>
</dbReference>
<keyword evidence="3" id="KW-0378">Hydrolase</keyword>
<reference evidence="8" key="1">
    <citation type="submission" date="2021-01" db="EMBL/GenBank/DDBJ databases">
        <authorList>
            <person name="Corre E."/>
            <person name="Pelletier E."/>
            <person name="Niang G."/>
            <person name="Scheremetjew M."/>
            <person name="Finn R."/>
            <person name="Kale V."/>
            <person name="Holt S."/>
            <person name="Cochrane G."/>
            <person name="Meng A."/>
            <person name="Brown T."/>
            <person name="Cohen L."/>
        </authorList>
    </citation>
    <scope>NUCLEOTIDE SEQUENCE</scope>
    <source>
        <strain evidence="8">CCMP3278</strain>
    </source>
</reference>
<dbReference type="GO" id="GO:0005737">
    <property type="term" value="C:cytoplasm"/>
    <property type="evidence" value="ECO:0007669"/>
    <property type="project" value="TreeGrafter"/>
</dbReference>
<evidence type="ECO:0000256" key="3">
    <source>
        <dbReference type="ARBA" id="ARBA00022801"/>
    </source>
</evidence>
<dbReference type="InterPro" id="IPR016130">
    <property type="entry name" value="Tyr_Pase_AS"/>
</dbReference>
<dbReference type="InterPro" id="IPR001763">
    <property type="entry name" value="Rhodanese-like_dom"/>
</dbReference>
<evidence type="ECO:0000256" key="2">
    <source>
        <dbReference type="ARBA" id="ARBA00013064"/>
    </source>
</evidence>
<feature type="domain" description="Tyrosine-protein phosphatase" evidence="5">
    <location>
        <begin position="271"/>
        <end position="414"/>
    </location>
</feature>
<dbReference type="InterPro" id="IPR036873">
    <property type="entry name" value="Rhodanese-like_dom_sf"/>
</dbReference>
<dbReference type="GO" id="GO:0004725">
    <property type="term" value="F:protein tyrosine phosphatase activity"/>
    <property type="evidence" value="ECO:0007669"/>
    <property type="project" value="UniProtKB-EC"/>
</dbReference>
<dbReference type="AlphaFoldDB" id="A0A7S0ZBF6"/>
<evidence type="ECO:0000256" key="1">
    <source>
        <dbReference type="ARBA" id="ARBA00008601"/>
    </source>
</evidence>
<dbReference type="PROSITE" id="PS00383">
    <property type="entry name" value="TYR_PHOSPHATASE_1"/>
    <property type="match status" value="1"/>
</dbReference>
<dbReference type="Gene3D" id="3.90.190.10">
    <property type="entry name" value="Protein tyrosine phosphatase superfamily"/>
    <property type="match status" value="1"/>
</dbReference>
<dbReference type="PANTHER" id="PTHR10159:SF530">
    <property type="entry name" value="DUAL SPECIFICITY PROTEIN PHOSPHATASE DDB_G0271350-RELATED"/>
    <property type="match status" value="1"/>
</dbReference>
<dbReference type="PROSITE" id="PS50054">
    <property type="entry name" value="TYR_PHOSPHATASE_DUAL"/>
    <property type="match status" value="1"/>
</dbReference>
<gene>
    <name evidence="8" type="ORF">TOLI1172_LOCUS1015</name>
</gene>